<dbReference type="KEGG" id="mox:DAMO_2482"/>
<dbReference type="Pfam" id="PF05137">
    <property type="entry name" value="PilN"/>
    <property type="match status" value="1"/>
</dbReference>
<dbReference type="eggNOG" id="COG3166">
    <property type="taxonomic scope" value="Bacteria"/>
</dbReference>
<evidence type="ECO:0000313" key="4">
    <source>
        <dbReference type="Proteomes" id="UP000006898"/>
    </source>
</evidence>
<sequence length="491" mass="53550">MKLDELIPRPKVGLGIDIRGGLLCHALLSKAFGRIQLLDWGIETLPAEEKDRLGVLKERLAGLVTRLPKRPTSITLGLPRRLVTMRSVSMPAVGKEEMKGIVDYEIERHVPFPLEEAQYDFQVLTHDAEQATVLLAATRKEEIGRHVALLQEAGITPTALGVSTFASLNALLYNQERGAESLRAVIDLRNGEVELGLANKGILRYTKYFAIGQAAPLDRLVSELSALVGQLEVDGGERAGRISLSGTGAGKGDLLHHLAEQTGLEVEFLHPFRRIKANNVDPQTVHSLGAAVGLGLHGLVPLPIDIDLLPKELAPPRRDPNRAMTFRLLALIIALGLVFLVNGAIRERRDLADLTARLHRVQTEAAKVEQLKGEVGTLANQIATLQTIDQDETRKLDVLRELVQILPKGVVLTLFSVEKREARIGGTIPGSASDLISILEQSPLFENAQFTSPVAQRGAEGQEFQLKALLETRSVPSSERNRGAGAKEKRP</sequence>
<dbReference type="PANTHER" id="PTHR32432:SF3">
    <property type="entry name" value="ETHANOLAMINE UTILIZATION PROTEIN EUTJ"/>
    <property type="match status" value="1"/>
</dbReference>
<evidence type="ECO:0008006" key="5">
    <source>
        <dbReference type="Google" id="ProtNLM"/>
    </source>
</evidence>
<name>D5MJH0_METO1</name>
<dbReference type="Pfam" id="PF11104">
    <property type="entry name" value="PilM_2"/>
    <property type="match status" value="1"/>
</dbReference>
<dbReference type="InterPro" id="IPR043129">
    <property type="entry name" value="ATPase_NBD"/>
</dbReference>
<keyword evidence="2" id="KW-0472">Membrane</keyword>
<dbReference type="HOGENOM" id="CLU_555157_0_0_0"/>
<evidence type="ECO:0000313" key="3">
    <source>
        <dbReference type="EMBL" id="CBE69555.1"/>
    </source>
</evidence>
<protein>
    <recommendedName>
        <fullName evidence="5">Type IV pilus assembly protein PilM</fullName>
    </recommendedName>
</protein>
<dbReference type="InterPro" id="IPR050696">
    <property type="entry name" value="FtsA/MreB"/>
</dbReference>
<reference evidence="3 4" key="1">
    <citation type="journal article" date="2010" name="Nature">
        <title>Nitrite-driven anaerobic methane oxidation by oxygenic bacteria.</title>
        <authorList>
            <person name="Ettwig K.F."/>
            <person name="Butler M.K."/>
            <person name="Le Paslier D."/>
            <person name="Pelletier E."/>
            <person name="Mangenot S."/>
            <person name="Kuypers M.M.M."/>
            <person name="Schreiber F."/>
            <person name="Dutilh B.E."/>
            <person name="Zedelius J."/>
            <person name="de Beer D."/>
            <person name="Gloerich J."/>
            <person name="Wessels H.J.C.T."/>
            <person name="van Allen T."/>
            <person name="Luesken F."/>
            <person name="Wu M."/>
            <person name="van de Pas-Schoonen K.T."/>
            <person name="Op den Camp H.J.M."/>
            <person name="Janssen-Megens E.M."/>
            <person name="Francoijs K-J."/>
            <person name="Stunnenberg H."/>
            <person name="Weissenbach J."/>
            <person name="Jetten M.S.M."/>
            <person name="Strous M."/>
        </authorList>
    </citation>
    <scope>NUCLEOTIDE SEQUENCE [LARGE SCALE GENOMIC DNA]</scope>
</reference>
<dbReference type="Proteomes" id="UP000006898">
    <property type="component" value="Chromosome"/>
</dbReference>
<feature type="transmembrane region" description="Helical" evidence="2">
    <location>
        <begin position="324"/>
        <end position="345"/>
    </location>
</feature>
<dbReference type="InterPro" id="IPR005883">
    <property type="entry name" value="PilM"/>
</dbReference>
<evidence type="ECO:0000256" key="1">
    <source>
        <dbReference type="SAM" id="MobiDB-lite"/>
    </source>
</evidence>
<keyword evidence="2" id="KW-0812">Transmembrane</keyword>
<dbReference type="Gene3D" id="3.30.1490.300">
    <property type="match status" value="1"/>
</dbReference>
<dbReference type="eggNOG" id="COG4972">
    <property type="taxonomic scope" value="Bacteria"/>
</dbReference>
<feature type="region of interest" description="Disordered" evidence="1">
    <location>
        <begin position="469"/>
        <end position="491"/>
    </location>
</feature>
<dbReference type="AlphaFoldDB" id="D5MJH0"/>
<dbReference type="EMBL" id="FP565575">
    <property type="protein sequence ID" value="CBE69555.1"/>
    <property type="molecule type" value="Genomic_DNA"/>
</dbReference>
<evidence type="ECO:0000256" key="2">
    <source>
        <dbReference type="SAM" id="Phobius"/>
    </source>
</evidence>
<dbReference type="SUPFAM" id="SSF53067">
    <property type="entry name" value="Actin-like ATPase domain"/>
    <property type="match status" value="1"/>
</dbReference>
<feature type="compositionally biased region" description="Basic and acidic residues" evidence="1">
    <location>
        <begin position="479"/>
        <end position="491"/>
    </location>
</feature>
<dbReference type="PANTHER" id="PTHR32432">
    <property type="entry name" value="CELL DIVISION PROTEIN FTSA-RELATED"/>
    <property type="match status" value="1"/>
</dbReference>
<gene>
    <name evidence="3" type="ORF">DAMO_2482</name>
</gene>
<keyword evidence="2" id="KW-1133">Transmembrane helix</keyword>
<dbReference type="InterPro" id="IPR007813">
    <property type="entry name" value="PilN"/>
</dbReference>
<organism evidence="3 4">
    <name type="scientific">Methylomirabilis oxygeniifera</name>
    <dbReference type="NCBI Taxonomy" id="671143"/>
    <lineage>
        <taxon>Bacteria</taxon>
        <taxon>Candidatus Methylomirabilota</taxon>
        <taxon>Candidatus Methylomirabilia</taxon>
        <taxon>Candidatus Methylomirabilales</taxon>
        <taxon>Candidatus Methylomirabilaceae</taxon>
        <taxon>Candidatus Methylomirabilis</taxon>
    </lineage>
</organism>
<proteinExistence type="predicted"/>
<dbReference type="STRING" id="671143.DAMO_2482"/>
<accession>D5MJH0</accession>